<feature type="domain" description="RES" evidence="1">
    <location>
        <begin position="5"/>
        <end position="116"/>
    </location>
</feature>
<comment type="caution">
    <text evidence="2">The sequence shown here is derived from an EMBL/GenBank/DDBJ whole genome shotgun (WGS) entry which is preliminary data.</text>
</comment>
<protein>
    <recommendedName>
        <fullName evidence="1">RES domain-containing protein</fullName>
    </recommendedName>
</protein>
<gene>
    <name evidence="2" type="ORF">S01H1_08563</name>
</gene>
<reference evidence="2" key="1">
    <citation type="journal article" date="2014" name="Front. Microbiol.">
        <title>High frequency of phylogenetically diverse reductive dehalogenase-homologous genes in deep subseafloor sedimentary metagenomes.</title>
        <authorList>
            <person name="Kawai M."/>
            <person name="Futagami T."/>
            <person name="Toyoda A."/>
            <person name="Takaki Y."/>
            <person name="Nishi S."/>
            <person name="Hori S."/>
            <person name="Arai W."/>
            <person name="Tsubouchi T."/>
            <person name="Morono Y."/>
            <person name="Uchiyama I."/>
            <person name="Ito T."/>
            <person name="Fujiyama A."/>
            <person name="Inagaki F."/>
            <person name="Takami H."/>
        </authorList>
    </citation>
    <scope>NUCLEOTIDE SEQUENCE</scope>
    <source>
        <strain evidence="2">Expedition CK06-06</strain>
    </source>
</reference>
<dbReference type="AlphaFoldDB" id="X0TMR6"/>
<evidence type="ECO:0000259" key="1">
    <source>
        <dbReference type="Pfam" id="PF08808"/>
    </source>
</evidence>
<proteinExistence type="predicted"/>
<name>X0TMR6_9ZZZZ</name>
<feature type="non-terminal residue" evidence="2">
    <location>
        <position position="1"/>
    </location>
</feature>
<dbReference type="EMBL" id="BARS01004386">
    <property type="protein sequence ID" value="GAF77395.1"/>
    <property type="molecule type" value="Genomic_DNA"/>
</dbReference>
<dbReference type="Pfam" id="PF08808">
    <property type="entry name" value="RES"/>
    <property type="match status" value="1"/>
</dbReference>
<organism evidence="2">
    <name type="scientific">marine sediment metagenome</name>
    <dbReference type="NCBI Taxonomy" id="412755"/>
    <lineage>
        <taxon>unclassified sequences</taxon>
        <taxon>metagenomes</taxon>
        <taxon>ecological metagenomes</taxon>
    </lineage>
</organism>
<evidence type="ECO:0000313" key="2">
    <source>
        <dbReference type="EMBL" id="GAF77395.1"/>
    </source>
</evidence>
<accession>X0TMR6</accession>
<dbReference type="InterPro" id="IPR014914">
    <property type="entry name" value="RES_dom"/>
</dbReference>
<sequence length="125" mass="13982">YNLAKKFGALYLGESENVCKVEKYVRAKPDLLDSQVLGEIRVSLKKVLDLTNINNLKKLGIKKEDLMYKKSEGGWNLTCQIARLACQMGIEAILAPSSTGEGDNLVVFDKHVKEDKIKLISKKEV</sequence>